<proteinExistence type="predicted"/>
<dbReference type="AlphaFoldDB" id="X1PVF4"/>
<protein>
    <submittedName>
        <fullName evidence="1">Uncharacterized protein</fullName>
    </submittedName>
</protein>
<organism evidence="1">
    <name type="scientific">marine sediment metagenome</name>
    <dbReference type="NCBI Taxonomy" id="412755"/>
    <lineage>
        <taxon>unclassified sequences</taxon>
        <taxon>metagenomes</taxon>
        <taxon>ecological metagenomes</taxon>
    </lineage>
</organism>
<gene>
    <name evidence="1" type="ORF">S06H3_49397</name>
</gene>
<name>X1PVF4_9ZZZZ</name>
<accession>X1PVF4</accession>
<dbReference type="EMBL" id="BARV01031189">
    <property type="protein sequence ID" value="GAI34889.1"/>
    <property type="molecule type" value="Genomic_DNA"/>
</dbReference>
<evidence type="ECO:0000313" key="1">
    <source>
        <dbReference type="EMBL" id="GAI34889.1"/>
    </source>
</evidence>
<sequence>MESIFGPSKAFLVFPFFFSISKNPFFSLTSLTLKSPDKQELLDKNYLSLFSPRAKEILIFLGKKKSKIPPEIKEILDVLALRFEIEEDLN</sequence>
<feature type="non-terminal residue" evidence="1">
    <location>
        <position position="90"/>
    </location>
</feature>
<comment type="caution">
    <text evidence="1">The sequence shown here is derived from an EMBL/GenBank/DDBJ whole genome shotgun (WGS) entry which is preliminary data.</text>
</comment>
<reference evidence="1" key="1">
    <citation type="journal article" date="2014" name="Front. Microbiol.">
        <title>High frequency of phylogenetically diverse reductive dehalogenase-homologous genes in deep subseafloor sedimentary metagenomes.</title>
        <authorList>
            <person name="Kawai M."/>
            <person name="Futagami T."/>
            <person name="Toyoda A."/>
            <person name="Takaki Y."/>
            <person name="Nishi S."/>
            <person name="Hori S."/>
            <person name="Arai W."/>
            <person name="Tsubouchi T."/>
            <person name="Morono Y."/>
            <person name="Uchiyama I."/>
            <person name="Ito T."/>
            <person name="Fujiyama A."/>
            <person name="Inagaki F."/>
            <person name="Takami H."/>
        </authorList>
    </citation>
    <scope>NUCLEOTIDE SEQUENCE</scope>
    <source>
        <strain evidence="1">Expedition CK06-06</strain>
    </source>
</reference>